<accession>A0A9W8URH2</accession>
<gene>
    <name evidence="2" type="ORF">LMH87_007621</name>
</gene>
<organism evidence="2 3">
    <name type="scientific">Akanthomyces muscarius</name>
    <name type="common">Entomopathogenic fungus</name>
    <name type="synonym">Lecanicillium muscarium</name>
    <dbReference type="NCBI Taxonomy" id="2231603"/>
    <lineage>
        <taxon>Eukaryota</taxon>
        <taxon>Fungi</taxon>
        <taxon>Dikarya</taxon>
        <taxon>Ascomycota</taxon>
        <taxon>Pezizomycotina</taxon>
        <taxon>Sordariomycetes</taxon>
        <taxon>Hypocreomycetidae</taxon>
        <taxon>Hypocreales</taxon>
        <taxon>Cordycipitaceae</taxon>
        <taxon>Akanthomyces</taxon>
    </lineage>
</organism>
<evidence type="ECO:0000313" key="2">
    <source>
        <dbReference type="EMBL" id="KAJ4161590.1"/>
    </source>
</evidence>
<keyword evidence="3" id="KW-1185">Reference proteome</keyword>
<dbReference type="RefSeq" id="XP_056057974.1">
    <property type="nucleotide sequence ID" value="XM_056199534.1"/>
</dbReference>
<dbReference type="Proteomes" id="UP001144673">
    <property type="component" value="Unassembled WGS sequence"/>
</dbReference>
<reference evidence="2" key="1">
    <citation type="journal article" date="2023" name="Access Microbiol">
        <title>De-novo genome assembly for Akanthomyces muscarius, a biocontrol agent of insect agricultural pests.</title>
        <authorList>
            <person name="Erdos Z."/>
            <person name="Studholme D.J."/>
            <person name="Raymond B."/>
            <person name="Sharma M."/>
        </authorList>
    </citation>
    <scope>NUCLEOTIDE SEQUENCE</scope>
    <source>
        <strain evidence="2">Ve6</strain>
    </source>
</reference>
<protein>
    <submittedName>
        <fullName evidence="2">Uncharacterized protein</fullName>
    </submittedName>
</protein>
<evidence type="ECO:0000313" key="3">
    <source>
        <dbReference type="Proteomes" id="UP001144673"/>
    </source>
</evidence>
<proteinExistence type="predicted"/>
<dbReference type="GeneID" id="80894780"/>
<sequence>MQSTLISCVVASTLTQLNLRTTFARRSSYSTFIREGDRGRLPACLRTSAEQGLSAAKQAATDQLPHALADVIVHGLLLHSPKASLGHFPSLLVLWQRFDMIKQPFDVKLENVGQVLAGLEGYPPNTSLRAVNLEFLRAVSRVLRTIVETPKSERNLGKALDVSLSIHDDVLSQFDRWTNDPREFWHPQAGHVNRYSELSSSTDKAKGFYSSLLKLRGNVAQCQVRWRIGTISAFLDYRKMTSTGEVSKIVKPNIRRWLKTIQWSTEEDEIEKCRQIILAGGRRHKFCKLLGEATPAQNNTECYSAMFLAEATDSWDHKTSINESGMVDMVAELRNRDIHTWTQTPICNGLARKLLQFNENMFLDEARMIKTGEHYQRQKKRKRQSSQPLASEARPRISQNTTAAHPISSPDVGATSVCRPTAATASMTEVEPVPRLNWSGQYDPVRNNSIAAALGNASGMQPPQMSGISIDAAQCLAAQQDTHLSVAQNCGQQACDGLALPGGTDVAICFWDSPVIAFRGGEQESAEGRWGTVSNRAVDQALTGDPMTLDFDLDHGWYNWFHD</sequence>
<dbReference type="AlphaFoldDB" id="A0A9W8URH2"/>
<feature type="region of interest" description="Disordered" evidence="1">
    <location>
        <begin position="373"/>
        <end position="416"/>
    </location>
</feature>
<evidence type="ECO:0000256" key="1">
    <source>
        <dbReference type="SAM" id="MobiDB-lite"/>
    </source>
</evidence>
<comment type="caution">
    <text evidence="2">The sequence shown here is derived from an EMBL/GenBank/DDBJ whole genome shotgun (WGS) entry which is preliminary data.</text>
</comment>
<name>A0A9W8URH2_AKAMU</name>
<dbReference type="KEGG" id="amus:LMH87_007621"/>
<dbReference type="EMBL" id="JAJHUN010000002">
    <property type="protein sequence ID" value="KAJ4161590.1"/>
    <property type="molecule type" value="Genomic_DNA"/>
</dbReference>